<gene>
    <name evidence="1" type="ORF">SAMN05421855_1263</name>
</gene>
<proteinExistence type="predicted"/>
<dbReference type="Gene3D" id="2.20.110.10">
    <property type="entry name" value="Histone H3 K4-specific methyltransferase SET7/9 N-terminal domain"/>
    <property type="match status" value="2"/>
</dbReference>
<dbReference type="PANTHER" id="PTHR33706">
    <property type="entry name" value="MORN VARIANT REPEAT PROTEIN"/>
    <property type="match status" value="1"/>
</dbReference>
<evidence type="ECO:0000313" key="2">
    <source>
        <dbReference type="Proteomes" id="UP000199321"/>
    </source>
</evidence>
<dbReference type="EMBL" id="FNBA01000026">
    <property type="protein sequence ID" value="SDF27627.1"/>
    <property type="molecule type" value="Genomic_DNA"/>
</dbReference>
<name>A0A1G7JRN5_9FLAO</name>
<keyword evidence="2" id="KW-1185">Reference proteome</keyword>
<dbReference type="STRING" id="227084.SAMN05421855_1263"/>
<dbReference type="AlphaFoldDB" id="A0A1G7JRN5"/>
<organism evidence="1 2">
    <name type="scientific">Ulvibacter litoralis</name>
    <dbReference type="NCBI Taxonomy" id="227084"/>
    <lineage>
        <taxon>Bacteria</taxon>
        <taxon>Pseudomonadati</taxon>
        <taxon>Bacteroidota</taxon>
        <taxon>Flavobacteriia</taxon>
        <taxon>Flavobacteriales</taxon>
        <taxon>Flavobacteriaceae</taxon>
        <taxon>Ulvibacter</taxon>
    </lineage>
</organism>
<dbReference type="Gene3D" id="3.90.930.1">
    <property type="match status" value="1"/>
</dbReference>
<dbReference type="InterPro" id="IPR011652">
    <property type="entry name" value="MORN_2"/>
</dbReference>
<dbReference type="Proteomes" id="UP000199321">
    <property type="component" value="Unassembled WGS sequence"/>
</dbReference>
<dbReference type="OrthoDB" id="959177at2"/>
<sequence>MSPLQAAHCAKRYNYYTNPLCVILKQPKELKLYFLIFISVFYISCKDDILNKKYRNQNYVFYQEEGKEGKWLRIDPNLKIKLPKSHSSYFFPNGNRYVELEVIDSFPNRITHYYDKEDHLTKVVKYNLDTVTEVKYEEGFLEFYHSNLGIKSKEGTVKNGLEQGLWKRFDKNGKLLKEFNLKDGLDHGKRIDYYPNGNIESISNWEDGLQIGQAKYYFENGNIQETNFVKNKKLHGECIEYYKSGRIESHEFFWNGKRKDTCKYYYENGQMKVLQIFNLDTLSLTSSGVQTNYYPSGKIQAISNFDNEKSELKLFYENGVKKETSSKRNNKHHGYVIAYHENGLKMLEGYAKDGYYNGPFKFFNESGILIKTVKYDYGEPIDSIMH</sequence>
<accession>A0A1G7JRN5</accession>
<dbReference type="SUPFAM" id="SSF82185">
    <property type="entry name" value="Histone H3 K4-specific methyltransferase SET7/9 N-terminal domain"/>
    <property type="match status" value="2"/>
</dbReference>
<protein>
    <submittedName>
        <fullName evidence="1">Antitoxin component YwqK of the YwqJK toxin-antitoxin module</fullName>
    </submittedName>
</protein>
<reference evidence="1 2" key="1">
    <citation type="submission" date="2016-10" db="EMBL/GenBank/DDBJ databases">
        <authorList>
            <person name="de Groot N.N."/>
        </authorList>
    </citation>
    <scope>NUCLEOTIDE SEQUENCE [LARGE SCALE GENOMIC DNA]</scope>
    <source>
        <strain evidence="1 2">DSM 16195</strain>
    </source>
</reference>
<dbReference type="PANTHER" id="PTHR33706:SF1">
    <property type="entry name" value="TPR REPEAT PROTEIN"/>
    <property type="match status" value="1"/>
</dbReference>
<dbReference type="Pfam" id="PF07661">
    <property type="entry name" value="MORN_2"/>
    <property type="match status" value="6"/>
</dbReference>
<evidence type="ECO:0000313" key="1">
    <source>
        <dbReference type="EMBL" id="SDF27627.1"/>
    </source>
</evidence>